<dbReference type="PROSITE" id="PS50206">
    <property type="entry name" value="RHODANESE_3"/>
    <property type="match status" value="1"/>
</dbReference>
<dbReference type="GO" id="GO:0008330">
    <property type="term" value="F:protein tyrosine/threonine phosphatase activity"/>
    <property type="evidence" value="ECO:0007669"/>
    <property type="project" value="TreeGrafter"/>
</dbReference>
<evidence type="ECO:0000256" key="2">
    <source>
        <dbReference type="ARBA" id="ARBA00013064"/>
    </source>
</evidence>
<keyword evidence="3" id="KW-0378">Hydrolase</keyword>
<evidence type="ECO:0000256" key="1">
    <source>
        <dbReference type="ARBA" id="ARBA00008601"/>
    </source>
</evidence>
<organism evidence="6">
    <name type="scientific">Eutreptiella gymnastica</name>
    <dbReference type="NCBI Taxonomy" id="73025"/>
    <lineage>
        <taxon>Eukaryota</taxon>
        <taxon>Discoba</taxon>
        <taxon>Euglenozoa</taxon>
        <taxon>Euglenida</taxon>
        <taxon>Spirocuta</taxon>
        <taxon>Euglenophyceae</taxon>
        <taxon>Eutreptiales</taxon>
        <taxon>Eutreptiaceae</taxon>
        <taxon>Eutreptiella</taxon>
    </lineage>
</organism>
<dbReference type="Pfam" id="PF00581">
    <property type="entry name" value="Rhodanese"/>
    <property type="match status" value="1"/>
</dbReference>
<dbReference type="Pfam" id="PF00782">
    <property type="entry name" value="DSPc"/>
    <property type="match status" value="1"/>
</dbReference>
<dbReference type="InterPro" id="IPR001763">
    <property type="entry name" value="Rhodanese-like_dom"/>
</dbReference>
<accession>A0A7S4FW94</accession>
<dbReference type="Gene3D" id="3.90.190.10">
    <property type="entry name" value="Protein tyrosine phosphatase superfamily"/>
    <property type="match status" value="1"/>
</dbReference>
<comment type="similarity">
    <text evidence="1">Belongs to the protein-tyrosine phosphatase family. Non-receptor class dual specificity subfamily.</text>
</comment>
<dbReference type="EC" id="3.1.3.48" evidence="2"/>
<dbReference type="CDD" id="cd14498">
    <property type="entry name" value="DSP"/>
    <property type="match status" value="1"/>
</dbReference>
<dbReference type="EMBL" id="HBJA01081285">
    <property type="protein sequence ID" value="CAE0817248.1"/>
    <property type="molecule type" value="Transcribed_RNA"/>
</dbReference>
<gene>
    <name evidence="6" type="ORF">EGYM00163_LOCUS28410</name>
</gene>
<evidence type="ECO:0000256" key="4">
    <source>
        <dbReference type="ARBA" id="ARBA00022912"/>
    </source>
</evidence>
<evidence type="ECO:0000259" key="5">
    <source>
        <dbReference type="PROSITE" id="PS50206"/>
    </source>
</evidence>
<dbReference type="SMART" id="SM00195">
    <property type="entry name" value="DSPc"/>
    <property type="match status" value="1"/>
</dbReference>
<dbReference type="GO" id="GO:0005737">
    <property type="term" value="C:cytoplasm"/>
    <property type="evidence" value="ECO:0007669"/>
    <property type="project" value="TreeGrafter"/>
</dbReference>
<dbReference type="GO" id="GO:0033550">
    <property type="term" value="F:MAP kinase tyrosine phosphatase activity"/>
    <property type="evidence" value="ECO:0007669"/>
    <property type="project" value="TreeGrafter"/>
</dbReference>
<dbReference type="InterPro" id="IPR036873">
    <property type="entry name" value="Rhodanese-like_dom_sf"/>
</dbReference>
<dbReference type="SUPFAM" id="SSF52821">
    <property type="entry name" value="Rhodanese/Cell cycle control phosphatase"/>
    <property type="match status" value="1"/>
</dbReference>
<reference evidence="6" key="1">
    <citation type="submission" date="2021-01" db="EMBL/GenBank/DDBJ databases">
        <authorList>
            <person name="Corre E."/>
            <person name="Pelletier E."/>
            <person name="Niang G."/>
            <person name="Scheremetjew M."/>
            <person name="Finn R."/>
            <person name="Kale V."/>
            <person name="Holt S."/>
            <person name="Cochrane G."/>
            <person name="Meng A."/>
            <person name="Brown T."/>
            <person name="Cohen L."/>
        </authorList>
    </citation>
    <scope>NUCLEOTIDE SEQUENCE</scope>
    <source>
        <strain evidence="6">CCMP1594</strain>
    </source>
</reference>
<dbReference type="Gene3D" id="3.40.250.10">
    <property type="entry name" value="Rhodanese-like domain"/>
    <property type="match status" value="1"/>
</dbReference>
<dbReference type="AlphaFoldDB" id="A0A7S4FW94"/>
<dbReference type="SUPFAM" id="SSF52799">
    <property type="entry name" value="(Phosphotyrosine protein) phosphatases II"/>
    <property type="match status" value="1"/>
</dbReference>
<dbReference type="GO" id="GO:0043409">
    <property type="term" value="P:negative regulation of MAPK cascade"/>
    <property type="evidence" value="ECO:0007669"/>
    <property type="project" value="TreeGrafter"/>
</dbReference>
<evidence type="ECO:0000313" key="6">
    <source>
        <dbReference type="EMBL" id="CAE0817248.1"/>
    </source>
</evidence>
<dbReference type="InterPro" id="IPR020422">
    <property type="entry name" value="TYR_PHOSPHATASE_DUAL_dom"/>
</dbReference>
<dbReference type="PANTHER" id="PTHR10159:SF519">
    <property type="entry name" value="DUAL SPECIFICITY PROTEIN PHOSPHATASE MPK3"/>
    <property type="match status" value="1"/>
</dbReference>
<keyword evidence="4" id="KW-0904">Protein phosphatase</keyword>
<dbReference type="PANTHER" id="PTHR10159">
    <property type="entry name" value="DUAL SPECIFICITY PROTEIN PHOSPHATASE"/>
    <property type="match status" value="1"/>
</dbReference>
<dbReference type="InterPro" id="IPR029021">
    <property type="entry name" value="Prot-tyrosine_phosphatase-like"/>
</dbReference>
<feature type="domain" description="Rhodanese" evidence="5">
    <location>
        <begin position="18"/>
        <end position="166"/>
    </location>
</feature>
<dbReference type="GO" id="GO:0017017">
    <property type="term" value="F:MAP kinase tyrosine/serine/threonine phosphatase activity"/>
    <property type="evidence" value="ECO:0007669"/>
    <property type="project" value="TreeGrafter"/>
</dbReference>
<dbReference type="InterPro" id="IPR000340">
    <property type="entry name" value="Dual-sp_phosphatase_cat-dom"/>
</dbReference>
<name>A0A7S4FW94_9EUGL</name>
<sequence>MPITVERRDAKDVYNLPLFDAYIVIDVRNPEHFASGHIYTALSFTVPPATATEEEQETALVQLAMDLVDNGPEKYGTVVLYGYADGSSEAQLDWVVQRLRQLQESGGAFPRFRSNVRPTAGDLSDADWLRSALNRLCEKLHTHCTQIWLVDQGFEGFAKRFPHMIFQSDTAQVAIPPVYCCEDFLYLGSRAFKPTPAVLTAMGITHIIAADEAAFTPQSFIDAPTTTELGFCYLRCNVPDRNDTDMGACWDATTQFIQDTAQAGGRVLLQLHGRSRSASVAIAFYMDAMGLGCREATARLLQVCKKVDVEMTFQDQLRNRRRPALVM</sequence>
<proteinExistence type="inferred from homology"/>
<evidence type="ECO:0000256" key="3">
    <source>
        <dbReference type="ARBA" id="ARBA00022801"/>
    </source>
</evidence>
<protein>
    <recommendedName>
        <fullName evidence="2">protein-tyrosine-phosphatase</fullName>
        <ecNumber evidence="2">3.1.3.48</ecNumber>
    </recommendedName>
</protein>